<organism evidence="3 4">
    <name type="scientific">Curvularia kusanoi</name>
    <name type="common">Cochliobolus kusanoi</name>
    <dbReference type="NCBI Taxonomy" id="90978"/>
    <lineage>
        <taxon>Eukaryota</taxon>
        <taxon>Fungi</taxon>
        <taxon>Dikarya</taxon>
        <taxon>Ascomycota</taxon>
        <taxon>Pezizomycotina</taxon>
        <taxon>Dothideomycetes</taxon>
        <taxon>Pleosporomycetidae</taxon>
        <taxon>Pleosporales</taxon>
        <taxon>Pleosporineae</taxon>
        <taxon>Pleosporaceae</taxon>
        <taxon>Curvularia</taxon>
    </lineage>
</organism>
<keyword evidence="1" id="KW-0175">Coiled coil</keyword>
<keyword evidence="4" id="KW-1185">Reference proteome</keyword>
<feature type="region of interest" description="Disordered" evidence="2">
    <location>
        <begin position="63"/>
        <end position="138"/>
    </location>
</feature>
<dbReference type="Proteomes" id="UP000801428">
    <property type="component" value="Unassembled WGS sequence"/>
</dbReference>
<gene>
    <name evidence="3" type="ORF">E8E13_009655</name>
</gene>
<feature type="coiled-coil region" evidence="1">
    <location>
        <begin position="6"/>
        <end position="62"/>
    </location>
</feature>
<dbReference type="OrthoDB" id="3796480at2759"/>
<name>A0A9P4TPC5_CURKU</name>
<evidence type="ECO:0000256" key="1">
    <source>
        <dbReference type="SAM" id="Coils"/>
    </source>
</evidence>
<accession>A0A9P4TPC5</accession>
<evidence type="ECO:0000256" key="2">
    <source>
        <dbReference type="SAM" id="MobiDB-lite"/>
    </source>
</evidence>
<protein>
    <submittedName>
        <fullName evidence="3">Uncharacterized protein</fullName>
    </submittedName>
</protein>
<sequence>MPKFSLDDLDRHIENLRAQLQFLNEGLDATDHNAPDWLATDLLSLRNKSGRLQDDMKRFKDQLESEGLATKKTKNANKRLSIEGQRPADPPQPSTKKVRLSIPGSEETAGVRPADDDVARRPSTAQSEQSEPGYIIQHIDVTEEVNRRLQESRLRRLMETPSTAQKRKRDEDDDVRMESSTEAEMTPRAGREGNSDDPTPTKRMRLSGNFEQTGKRALDENDRQRAKASFKRRKYSWQSK</sequence>
<proteinExistence type="predicted"/>
<reference evidence="3" key="1">
    <citation type="submission" date="2019-04" db="EMBL/GenBank/DDBJ databases">
        <title>Sequencing of skin fungus with MAO and IRED activity.</title>
        <authorList>
            <person name="Marsaioli A.J."/>
            <person name="Bonatto J.M.C."/>
            <person name="Reis Junior O."/>
        </authorList>
    </citation>
    <scope>NUCLEOTIDE SEQUENCE</scope>
    <source>
        <strain evidence="3">30M1</strain>
    </source>
</reference>
<evidence type="ECO:0000313" key="4">
    <source>
        <dbReference type="Proteomes" id="UP000801428"/>
    </source>
</evidence>
<dbReference type="AlphaFoldDB" id="A0A9P4TPC5"/>
<dbReference type="EMBL" id="SWKU01000002">
    <property type="protein sequence ID" value="KAF3009766.1"/>
    <property type="molecule type" value="Genomic_DNA"/>
</dbReference>
<feature type="region of interest" description="Disordered" evidence="2">
    <location>
        <begin position="153"/>
        <end position="240"/>
    </location>
</feature>
<feature type="compositionally biased region" description="Basic residues" evidence="2">
    <location>
        <begin position="226"/>
        <end position="240"/>
    </location>
</feature>
<comment type="caution">
    <text evidence="3">The sequence shown here is derived from an EMBL/GenBank/DDBJ whole genome shotgun (WGS) entry which is preliminary data.</text>
</comment>
<feature type="compositionally biased region" description="Basic and acidic residues" evidence="2">
    <location>
        <begin position="213"/>
        <end position="225"/>
    </location>
</feature>
<evidence type="ECO:0000313" key="3">
    <source>
        <dbReference type="EMBL" id="KAF3009766.1"/>
    </source>
</evidence>